<dbReference type="PANTHER" id="PTHR12837:SF0">
    <property type="entry name" value="POLY(ADP-RIBOSE) GLYCOHYDROLASE"/>
    <property type="match status" value="1"/>
</dbReference>
<evidence type="ECO:0000256" key="4">
    <source>
        <dbReference type="PIRSR" id="PIRSR607724-1"/>
    </source>
</evidence>
<feature type="binding site" evidence="5">
    <location>
        <position position="457"/>
    </location>
    <ligand>
        <name>substrate</name>
    </ligand>
</feature>
<comment type="caution">
    <text evidence="8">The sequence shown here is derived from an EMBL/GenBank/DDBJ whole genome shotgun (WGS) entry which is preliminary data.</text>
</comment>
<feature type="active site" evidence="4">
    <location>
        <position position="454"/>
    </location>
</feature>
<dbReference type="Proteomes" id="UP001162031">
    <property type="component" value="Unassembled WGS sequence"/>
</dbReference>
<evidence type="ECO:0000256" key="3">
    <source>
        <dbReference type="ARBA" id="ARBA00022801"/>
    </source>
</evidence>
<feature type="binding site" evidence="5">
    <location>
        <position position="512"/>
    </location>
    <ligand>
        <name>substrate</name>
    </ligand>
</feature>
<dbReference type="InterPro" id="IPR007724">
    <property type="entry name" value="Poly_GlycHdrlase"/>
</dbReference>
<dbReference type="GO" id="GO:0009225">
    <property type="term" value="P:nucleotide-sugar metabolic process"/>
    <property type="evidence" value="ECO:0007669"/>
    <property type="project" value="TreeGrafter"/>
</dbReference>
<dbReference type="GO" id="GO:0004649">
    <property type="term" value="F:poly(ADP-ribose) glycohydrolase activity"/>
    <property type="evidence" value="ECO:0007669"/>
    <property type="project" value="UniProtKB-EC"/>
</dbReference>
<evidence type="ECO:0000313" key="9">
    <source>
        <dbReference type="Proteomes" id="UP001162031"/>
    </source>
</evidence>
<evidence type="ECO:0000256" key="2">
    <source>
        <dbReference type="ARBA" id="ARBA00012255"/>
    </source>
</evidence>
<feature type="region of interest" description="Disordered" evidence="6">
    <location>
        <begin position="719"/>
        <end position="753"/>
    </location>
</feature>
<feature type="region of interest" description="Disordered" evidence="6">
    <location>
        <begin position="122"/>
        <end position="153"/>
    </location>
</feature>
<dbReference type="PROSITE" id="PS50172">
    <property type="entry name" value="BRCT"/>
    <property type="match status" value="1"/>
</dbReference>
<dbReference type="InterPro" id="IPR001357">
    <property type="entry name" value="BRCT_dom"/>
</dbReference>
<dbReference type="Pfam" id="PF20811">
    <property type="entry name" value="PARG_cat_N"/>
    <property type="match status" value="1"/>
</dbReference>
<dbReference type="GO" id="GO:0006282">
    <property type="term" value="P:regulation of DNA repair"/>
    <property type="evidence" value="ECO:0007669"/>
    <property type="project" value="InterPro"/>
</dbReference>
<dbReference type="InterPro" id="IPR048362">
    <property type="entry name" value="PARG_helical"/>
</dbReference>
<evidence type="ECO:0000256" key="1">
    <source>
        <dbReference type="ARBA" id="ARBA00009545"/>
    </source>
</evidence>
<keyword evidence="9" id="KW-1185">Reference proteome</keyword>
<feature type="domain" description="BRCT" evidence="7">
    <location>
        <begin position="1"/>
        <end position="97"/>
    </location>
</feature>
<sequence>MSHAFSLTTAVFAFHCLPPIERQELTTLLHTHNGVLYDVTRSCTSDTVFVITSYWADCAFPAIAASDHNVSFELVTRFWLLETLRLQRWLRRDSHPFFQPPLQPSKLWLQYPMEYCYDAGQDEQEARGQSEAQQEPQRPDRVRSRTTTATTTTTAHRVRLPCSPNYLFRDEVPLWPYFAAYLAPPIRNMDDLAARLQVLTLSDPRRRFNCLEYAVHKLLTIEEHMTFFREVLPQMARLVLALPQMFPTPSPLLTPHEVDGSADAGTSDSEALTMAASLERTRRAQVMTTSHRFTKLQVLTLVCGCFFGIFPDQDIRRSAPSRKVNRRGNDIGTNVIRFPCFTAVRMFSAPENMGKLVRLKAQKIRCLLQYFLRVVPLSIAKRDVLEKEVIDYTRVSVQLPLAHERKSADQLARDFIKLVQHATQQDANAQPRLYAARCVSNTSIEEMEHHVQIDFANKFAGGGVLTSGCVQEEIRFLLSPELLVSCLVFAKLEAHEAFVVHGSERYSVHQGYGASFVYHGNFEDTTGLQAMADGCLRRECVIAGMDATDYGSAQTERQYTRGHIWRDLVKAYAGFAYREASDDEHKWPVASGNWGCGVFKGDRELKFLIQWLAASLHRRELVYVLFDVDSHLQTLVDPLLELATSSEARAYDQQSGKVLQWLMAFLFDEANFDRKARSAESVLTHALHSLERALALFRARESHEEDRLFGNEQLARPAIASSSTTEKVSMAASSRGRDQAQGTTKKKSKTMQTMSYQTCNPMRNDMTMTITWQM</sequence>
<dbReference type="PANTHER" id="PTHR12837">
    <property type="entry name" value="POLY ADP-RIBOSE GLYCOHYDROLASE"/>
    <property type="match status" value="1"/>
</dbReference>
<keyword evidence="3" id="KW-0378">Hydrolase</keyword>
<name>A0AAV0T016_HYABA</name>
<dbReference type="GO" id="GO:0005634">
    <property type="term" value="C:nucleus"/>
    <property type="evidence" value="ECO:0007669"/>
    <property type="project" value="TreeGrafter"/>
</dbReference>
<organism evidence="8 9">
    <name type="scientific">Hyaloperonospora brassicae</name>
    <name type="common">Brassica downy mildew</name>
    <name type="synonym">Peronospora brassicae</name>
    <dbReference type="NCBI Taxonomy" id="162125"/>
    <lineage>
        <taxon>Eukaryota</taxon>
        <taxon>Sar</taxon>
        <taxon>Stramenopiles</taxon>
        <taxon>Oomycota</taxon>
        <taxon>Peronosporomycetes</taxon>
        <taxon>Peronosporales</taxon>
        <taxon>Peronosporaceae</taxon>
        <taxon>Hyaloperonospora</taxon>
    </lineage>
</organism>
<evidence type="ECO:0000313" key="8">
    <source>
        <dbReference type="EMBL" id="CAI5709841.1"/>
    </source>
</evidence>
<dbReference type="EC" id="3.2.1.143" evidence="2"/>
<reference evidence="8" key="1">
    <citation type="submission" date="2022-12" db="EMBL/GenBank/DDBJ databases">
        <authorList>
            <person name="Webb A."/>
        </authorList>
    </citation>
    <scope>NUCLEOTIDE SEQUENCE</scope>
    <source>
        <strain evidence="8">Hp1</strain>
    </source>
</reference>
<protein>
    <recommendedName>
        <fullName evidence="2">poly(ADP-ribose) glycohydrolase</fullName>
        <ecNumber evidence="2">3.2.1.143</ecNumber>
    </recommendedName>
</protein>
<dbReference type="GO" id="GO:0005737">
    <property type="term" value="C:cytoplasm"/>
    <property type="evidence" value="ECO:0007669"/>
    <property type="project" value="TreeGrafter"/>
</dbReference>
<evidence type="ECO:0000256" key="6">
    <source>
        <dbReference type="SAM" id="MobiDB-lite"/>
    </source>
</evidence>
<dbReference type="AlphaFoldDB" id="A0AAV0T016"/>
<accession>A0AAV0T016</accession>
<evidence type="ECO:0000256" key="5">
    <source>
        <dbReference type="PIRSR" id="PIRSR607724-2"/>
    </source>
</evidence>
<feature type="binding site" evidence="5">
    <location>
        <position position="471"/>
    </location>
    <ligand>
        <name>substrate</name>
    </ligand>
</feature>
<gene>
    <name evidence="8" type="ORF">HBR001_LOCUS354</name>
</gene>
<dbReference type="GO" id="GO:1990966">
    <property type="term" value="P:ATP generation from poly-ADP-D-ribose"/>
    <property type="evidence" value="ECO:0007669"/>
    <property type="project" value="TreeGrafter"/>
</dbReference>
<dbReference type="Pfam" id="PF05028">
    <property type="entry name" value="PARG_cat_C"/>
    <property type="match status" value="1"/>
</dbReference>
<evidence type="ECO:0000259" key="7">
    <source>
        <dbReference type="PROSITE" id="PS50172"/>
    </source>
</evidence>
<feature type="active site" evidence="4">
    <location>
        <position position="473"/>
    </location>
</feature>
<feature type="active site" evidence="4">
    <location>
        <position position="472"/>
    </location>
</feature>
<comment type="similarity">
    <text evidence="1">Belongs to the poly(ADP-ribose) glycohydrolase family.</text>
</comment>
<proteinExistence type="inferred from homology"/>
<dbReference type="GO" id="GO:0005975">
    <property type="term" value="P:carbohydrate metabolic process"/>
    <property type="evidence" value="ECO:0007669"/>
    <property type="project" value="InterPro"/>
</dbReference>
<dbReference type="InterPro" id="IPR046372">
    <property type="entry name" value="PARG_cat_C"/>
</dbReference>
<dbReference type="EMBL" id="CANTFL010000040">
    <property type="protein sequence ID" value="CAI5709841.1"/>
    <property type="molecule type" value="Genomic_DNA"/>
</dbReference>